<sequence length="64" mass="6909">MSTMADLTAGPSSRARQHDNIWPGTFAAVRTAASARRSRTRIGHRSQSPPAGHCVVPMQPQAIR</sequence>
<reference evidence="2 4" key="1">
    <citation type="submission" date="2019-01" db="EMBL/GenBank/DDBJ databases">
        <title>Draft genome sequences of three monokaryotic isolates of the white-rot basidiomycete fungus Dichomitus squalens.</title>
        <authorList>
            <consortium name="DOE Joint Genome Institute"/>
            <person name="Lopez S.C."/>
            <person name="Andreopoulos B."/>
            <person name="Pangilinan J."/>
            <person name="Lipzen A."/>
            <person name="Riley R."/>
            <person name="Ahrendt S."/>
            <person name="Ng V."/>
            <person name="Barry K."/>
            <person name="Daum C."/>
            <person name="Grigoriev I.V."/>
            <person name="Hilden K.S."/>
            <person name="Makela M.R."/>
            <person name="de Vries R.P."/>
        </authorList>
    </citation>
    <scope>NUCLEOTIDE SEQUENCE [LARGE SCALE GENOMIC DNA]</scope>
    <source>
        <strain evidence="3 4">CBS 464.89</strain>
        <strain evidence="2">OM18370.1</strain>
    </source>
</reference>
<accession>A0A4Q9MDV0</accession>
<name>A0A4Q9MDV0_9APHY</name>
<dbReference type="EMBL" id="ML145142">
    <property type="protein sequence ID" value="TBU57031.1"/>
    <property type="molecule type" value="Genomic_DNA"/>
</dbReference>
<dbReference type="Proteomes" id="UP000292082">
    <property type="component" value="Unassembled WGS sequence"/>
</dbReference>
<evidence type="ECO:0000313" key="2">
    <source>
        <dbReference type="EMBL" id="TBU24777.1"/>
    </source>
</evidence>
<gene>
    <name evidence="3" type="ORF">BD310DRAFT_822344</name>
    <name evidence="2" type="ORF">BD311DRAFT_790763</name>
</gene>
<organism evidence="2">
    <name type="scientific">Dichomitus squalens</name>
    <dbReference type="NCBI Taxonomy" id="114155"/>
    <lineage>
        <taxon>Eukaryota</taxon>
        <taxon>Fungi</taxon>
        <taxon>Dikarya</taxon>
        <taxon>Basidiomycota</taxon>
        <taxon>Agaricomycotina</taxon>
        <taxon>Agaricomycetes</taxon>
        <taxon>Polyporales</taxon>
        <taxon>Polyporaceae</taxon>
        <taxon>Dichomitus</taxon>
    </lineage>
</organism>
<feature type="region of interest" description="Disordered" evidence="1">
    <location>
        <begin position="1"/>
        <end position="22"/>
    </location>
</feature>
<dbReference type="EMBL" id="ML143472">
    <property type="protein sequence ID" value="TBU24777.1"/>
    <property type="molecule type" value="Genomic_DNA"/>
</dbReference>
<dbReference type="Proteomes" id="UP000292957">
    <property type="component" value="Unassembled WGS sequence"/>
</dbReference>
<evidence type="ECO:0000313" key="3">
    <source>
        <dbReference type="EMBL" id="TBU57031.1"/>
    </source>
</evidence>
<dbReference type="AlphaFoldDB" id="A0A4Q9MDV0"/>
<keyword evidence="4" id="KW-1185">Reference proteome</keyword>
<protein>
    <submittedName>
        <fullName evidence="2">Uncharacterized protein</fullName>
    </submittedName>
</protein>
<evidence type="ECO:0000313" key="4">
    <source>
        <dbReference type="Proteomes" id="UP000292082"/>
    </source>
</evidence>
<proteinExistence type="predicted"/>
<evidence type="ECO:0000256" key="1">
    <source>
        <dbReference type="SAM" id="MobiDB-lite"/>
    </source>
</evidence>
<feature type="region of interest" description="Disordered" evidence="1">
    <location>
        <begin position="36"/>
        <end position="64"/>
    </location>
</feature>